<keyword evidence="1" id="KW-0812">Transmembrane</keyword>
<feature type="transmembrane region" description="Helical" evidence="1">
    <location>
        <begin position="139"/>
        <end position="162"/>
    </location>
</feature>
<dbReference type="EMBL" id="LT899436">
    <property type="protein sequence ID" value="SNR17218.1"/>
    <property type="molecule type" value="Genomic_DNA"/>
</dbReference>
<reference evidence="2 3" key="1">
    <citation type="submission" date="2017-07" db="EMBL/GenBank/DDBJ databases">
        <authorList>
            <person name="Sun Z.S."/>
            <person name="Albrecht U."/>
            <person name="Echele G."/>
            <person name="Lee C.C."/>
        </authorList>
    </citation>
    <scope>NUCLEOTIDE SEQUENCE [LARGE SCALE GENOMIC DNA]</scope>
    <source>
        <strain evidence="3">type strain: KCTC 22618</strain>
    </source>
</reference>
<evidence type="ECO:0000256" key="1">
    <source>
        <dbReference type="SAM" id="Phobius"/>
    </source>
</evidence>
<feature type="transmembrane region" description="Helical" evidence="1">
    <location>
        <begin position="214"/>
        <end position="233"/>
    </location>
</feature>
<dbReference type="KEGG" id="tje:TJEJU_3574"/>
<feature type="transmembrane region" description="Helical" evidence="1">
    <location>
        <begin position="53"/>
        <end position="73"/>
    </location>
</feature>
<name>A0A238UF61_9FLAO</name>
<feature type="transmembrane region" description="Helical" evidence="1">
    <location>
        <begin position="115"/>
        <end position="133"/>
    </location>
</feature>
<feature type="transmembrane region" description="Helical" evidence="1">
    <location>
        <begin position="12"/>
        <end position="32"/>
    </location>
</feature>
<evidence type="ECO:0000313" key="2">
    <source>
        <dbReference type="EMBL" id="SNR17218.1"/>
    </source>
</evidence>
<dbReference type="AlphaFoldDB" id="A0A238UF61"/>
<evidence type="ECO:0000313" key="3">
    <source>
        <dbReference type="Proteomes" id="UP000215214"/>
    </source>
</evidence>
<dbReference type="OrthoDB" id="949051at2"/>
<dbReference type="Proteomes" id="UP000215214">
    <property type="component" value="Chromosome TJEJU"/>
</dbReference>
<protein>
    <submittedName>
        <fullName evidence="2">Uncharacterized protein</fullName>
    </submittedName>
</protein>
<sequence>MDLSITSVPNWLSILFAVTFFFIPPFLIAKAAQYAYNTSGVSNGQNIKKNILYFYWLYFTAVGIISLLGVFSVNTLPPRIIIITVVPLFLFYLLYLPRKNWFKTIIQHIQLEQLIYIHVFRFVGIFFFLVNYYGALPDFFSIIGGTGDMLTAILVFPVIYALKRKYNFSKILVWIWNIIGLLDIISVLITAISVTKYAIVNDKAGVIEFGTFPFSWIPAFAPATIIFLHVLIFKKLIEKQKTQE</sequence>
<gene>
    <name evidence="2" type="ORF">TJEJU_3574</name>
</gene>
<dbReference type="RefSeq" id="WP_095074266.1">
    <property type="nucleotide sequence ID" value="NZ_LT899436.1"/>
</dbReference>
<keyword evidence="1" id="KW-1133">Transmembrane helix</keyword>
<proteinExistence type="predicted"/>
<organism evidence="2 3">
    <name type="scientific">Tenacibaculum jejuense</name>
    <dbReference type="NCBI Taxonomy" id="584609"/>
    <lineage>
        <taxon>Bacteria</taxon>
        <taxon>Pseudomonadati</taxon>
        <taxon>Bacteroidota</taxon>
        <taxon>Flavobacteriia</taxon>
        <taxon>Flavobacteriales</taxon>
        <taxon>Flavobacteriaceae</taxon>
        <taxon>Tenacibaculum</taxon>
    </lineage>
</organism>
<accession>A0A238UF61</accession>
<feature type="transmembrane region" description="Helical" evidence="1">
    <location>
        <begin position="79"/>
        <end position="95"/>
    </location>
</feature>
<keyword evidence="1" id="KW-0472">Membrane</keyword>
<feature type="transmembrane region" description="Helical" evidence="1">
    <location>
        <begin position="174"/>
        <end position="194"/>
    </location>
</feature>
<keyword evidence="3" id="KW-1185">Reference proteome</keyword>